<accession>C1N859</accession>
<dbReference type="GeneID" id="9689652"/>
<proteinExistence type="predicted"/>
<protein>
    <submittedName>
        <fullName evidence="2">Predicted protein</fullName>
    </submittedName>
</protein>
<dbReference type="AlphaFoldDB" id="C1N859"/>
<dbReference type="KEGG" id="mpp:MICPUCDRAFT_53961"/>
<dbReference type="RefSeq" id="XP_003064026.1">
    <property type="nucleotide sequence ID" value="XM_003063980.1"/>
</dbReference>
<evidence type="ECO:0000256" key="1">
    <source>
        <dbReference type="SAM" id="Phobius"/>
    </source>
</evidence>
<dbReference type="PROSITE" id="PS51257">
    <property type="entry name" value="PROKAR_LIPOPROTEIN"/>
    <property type="match status" value="1"/>
</dbReference>
<keyword evidence="3" id="KW-1185">Reference proteome</keyword>
<organism evidence="3">
    <name type="scientific">Micromonas pusilla (strain CCMP1545)</name>
    <name type="common">Picoplanktonic green alga</name>
    <dbReference type="NCBI Taxonomy" id="564608"/>
    <lineage>
        <taxon>Eukaryota</taxon>
        <taxon>Viridiplantae</taxon>
        <taxon>Chlorophyta</taxon>
        <taxon>Mamiellophyceae</taxon>
        <taxon>Mamiellales</taxon>
        <taxon>Mamiellaceae</taxon>
        <taxon>Micromonas</taxon>
    </lineage>
</organism>
<reference evidence="2 3" key="1">
    <citation type="journal article" date="2009" name="Science">
        <title>Green evolution and dynamic adaptations revealed by genomes of the marine picoeukaryotes Micromonas.</title>
        <authorList>
            <person name="Worden A.Z."/>
            <person name="Lee J.H."/>
            <person name="Mock T."/>
            <person name="Rouze P."/>
            <person name="Simmons M.P."/>
            <person name="Aerts A.L."/>
            <person name="Allen A.E."/>
            <person name="Cuvelier M.L."/>
            <person name="Derelle E."/>
            <person name="Everett M.V."/>
            <person name="Foulon E."/>
            <person name="Grimwood J."/>
            <person name="Gundlach H."/>
            <person name="Henrissat B."/>
            <person name="Napoli C."/>
            <person name="McDonald S.M."/>
            <person name="Parker M.S."/>
            <person name="Rombauts S."/>
            <person name="Salamov A."/>
            <person name="Von Dassow P."/>
            <person name="Badger J.H."/>
            <person name="Coutinho P.M."/>
            <person name="Demir E."/>
            <person name="Dubchak I."/>
            <person name="Gentemann C."/>
            <person name="Eikrem W."/>
            <person name="Gready J.E."/>
            <person name="John U."/>
            <person name="Lanier W."/>
            <person name="Lindquist E.A."/>
            <person name="Lucas S."/>
            <person name="Mayer K.F."/>
            <person name="Moreau H."/>
            <person name="Not F."/>
            <person name="Otillar R."/>
            <person name="Panaud O."/>
            <person name="Pangilinan J."/>
            <person name="Paulsen I."/>
            <person name="Piegu B."/>
            <person name="Poliakov A."/>
            <person name="Robbens S."/>
            <person name="Schmutz J."/>
            <person name="Toulza E."/>
            <person name="Wyss T."/>
            <person name="Zelensky A."/>
            <person name="Zhou K."/>
            <person name="Armbrust E.V."/>
            <person name="Bhattacharya D."/>
            <person name="Goodenough U.W."/>
            <person name="Van de Peer Y."/>
            <person name="Grigoriev I.V."/>
        </authorList>
    </citation>
    <scope>NUCLEOTIDE SEQUENCE [LARGE SCALE GENOMIC DNA]</scope>
    <source>
        <strain evidence="2 3">CCMP1545</strain>
    </source>
</reference>
<feature type="transmembrane region" description="Helical" evidence="1">
    <location>
        <begin position="12"/>
        <end position="29"/>
    </location>
</feature>
<feature type="transmembrane region" description="Helical" evidence="1">
    <location>
        <begin position="41"/>
        <end position="65"/>
    </location>
</feature>
<name>C1N859_MICPC</name>
<evidence type="ECO:0000313" key="2">
    <source>
        <dbReference type="EMBL" id="EEH51648.1"/>
    </source>
</evidence>
<gene>
    <name evidence="2" type="ORF">MICPUCDRAFT_53961</name>
</gene>
<keyword evidence="1" id="KW-0472">Membrane</keyword>
<dbReference type="OrthoDB" id="26889at2759"/>
<dbReference type="EMBL" id="GG663750">
    <property type="protein sequence ID" value="EEH51648.1"/>
    <property type="molecule type" value="Genomic_DNA"/>
</dbReference>
<evidence type="ECO:0000313" key="3">
    <source>
        <dbReference type="Proteomes" id="UP000001876"/>
    </source>
</evidence>
<sequence length="116" mass="12529">MQARLDGARWQVVPAYLGALSCTAVSFAGRHLRVSIHPLLARLTACVGAAGAASSAAAGLFAPVFTMPKPTGPYRVGKTTRLWIDRSRRSWLLKNKARSISHWSPYDRVGVVNADP</sequence>
<dbReference type="Proteomes" id="UP000001876">
    <property type="component" value="Unassembled WGS sequence"/>
</dbReference>
<keyword evidence="1" id="KW-1133">Transmembrane helix</keyword>
<keyword evidence="1" id="KW-0812">Transmembrane</keyword>